<protein>
    <submittedName>
        <fullName evidence="1">Uncharacterized protein</fullName>
    </submittedName>
</protein>
<reference evidence="1" key="1">
    <citation type="submission" date="2023-05" db="EMBL/GenBank/DDBJ databases">
        <title>Nepenthes gracilis genome sequencing.</title>
        <authorList>
            <person name="Fukushima K."/>
        </authorList>
    </citation>
    <scope>NUCLEOTIDE SEQUENCE</scope>
    <source>
        <strain evidence="1">SING2019-196</strain>
    </source>
</reference>
<accession>A0AAD3TH23</accession>
<proteinExistence type="predicted"/>
<sequence length="67" mass="7242">MEASTTVEDTELAGVSTLLQLLETNLLQREATMHQLNVEVTCLTQTCVDPGVLEEIQVRVIAATAEA</sequence>
<gene>
    <name evidence="1" type="ORF">Nepgr_030480</name>
</gene>
<name>A0AAD3TH23_NEPGR</name>
<comment type="caution">
    <text evidence="1">The sequence shown here is derived from an EMBL/GenBank/DDBJ whole genome shotgun (WGS) entry which is preliminary data.</text>
</comment>
<dbReference type="Proteomes" id="UP001279734">
    <property type="component" value="Unassembled WGS sequence"/>
</dbReference>
<dbReference type="AlphaFoldDB" id="A0AAD3TH23"/>
<organism evidence="1 2">
    <name type="scientific">Nepenthes gracilis</name>
    <name type="common">Slender pitcher plant</name>
    <dbReference type="NCBI Taxonomy" id="150966"/>
    <lineage>
        <taxon>Eukaryota</taxon>
        <taxon>Viridiplantae</taxon>
        <taxon>Streptophyta</taxon>
        <taxon>Embryophyta</taxon>
        <taxon>Tracheophyta</taxon>
        <taxon>Spermatophyta</taxon>
        <taxon>Magnoliopsida</taxon>
        <taxon>eudicotyledons</taxon>
        <taxon>Gunneridae</taxon>
        <taxon>Pentapetalae</taxon>
        <taxon>Caryophyllales</taxon>
        <taxon>Nepenthaceae</taxon>
        <taxon>Nepenthes</taxon>
    </lineage>
</organism>
<keyword evidence="2" id="KW-1185">Reference proteome</keyword>
<evidence type="ECO:0000313" key="2">
    <source>
        <dbReference type="Proteomes" id="UP001279734"/>
    </source>
</evidence>
<evidence type="ECO:0000313" key="1">
    <source>
        <dbReference type="EMBL" id="GMH28637.1"/>
    </source>
</evidence>
<dbReference type="EMBL" id="BSYO01000035">
    <property type="protein sequence ID" value="GMH28637.1"/>
    <property type="molecule type" value="Genomic_DNA"/>
</dbReference>